<organism evidence="1 2">
    <name type="scientific">Dermacentor silvarum</name>
    <name type="common">Tick</name>
    <dbReference type="NCBI Taxonomy" id="543639"/>
    <lineage>
        <taxon>Eukaryota</taxon>
        <taxon>Metazoa</taxon>
        <taxon>Ecdysozoa</taxon>
        <taxon>Arthropoda</taxon>
        <taxon>Chelicerata</taxon>
        <taxon>Arachnida</taxon>
        <taxon>Acari</taxon>
        <taxon>Parasitiformes</taxon>
        <taxon>Ixodida</taxon>
        <taxon>Ixodoidea</taxon>
        <taxon>Ixodidae</taxon>
        <taxon>Rhipicephalinae</taxon>
        <taxon>Dermacentor</taxon>
    </lineage>
</organism>
<accession>A0ACB8CQM6</accession>
<keyword evidence="2" id="KW-1185">Reference proteome</keyword>
<reference evidence="1" key="1">
    <citation type="submission" date="2020-05" db="EMBL/GenBank/DDBJ databases">
        <title>Large-scale comparative analyses of tick genomes elucidate their genetic diversity and vector capacities.</title>
        <authorList>
            <person name="Jia N."/>
            <person name="Wang J."/>
            <person name="Shi W."/>
            <person name="Du L."/>
            <person name="Sun Y."/>
            <person name="Zhan W."/>
            <person name="Jiang J."/>
            <person name="Wang Q."/>
            <person name="Zhang B."/>
            <person name="Ji P."/>
            <person name="Sakyi L.B."/>
            <person name="Cui X."/>
            <person name="Yuan T."/>
            <person name="Jiang B."/>
            <person name="Yang W."/>
            <person name="Lam T.T.-Y."/>
            <person name="Chang Q."/>
            <person name="Ding S."/>
            <person name="Wang X."/>
            <person name="Zhu J."/>
            <person name="Ruan X."/>
            <person name="Zhao L."/>
            <person name="Wei J."/>
            <person name="Que T."/>
            <person name="Du C."/>
            <person name="Cheng J."/>
            <person name="Dai P."/>
            <person name="Han X."/>
            <person name="Huang E."/>
            <person name="Gao Y."/>
            <person name="Liu J."/>
            <person name="Shao H."/>
            <person name="Ye R."/>
            <person name="Li L."/>
            <person name="Wei W."/>
            <person name="Wang X."/>
            <person name="Wang C."/>
            <person name="Yang T."/>
            <person name="Huo Q."/>
            <person name="Li W."/>
            <person name="Guo W."/>
            <person name="Chen H."/>
            <person name="Zhou L."/>
            <person name="Ni X."/>
            <person name="Tian J."/>
            <person name="Zhou Y."/>
            <person name="Sheng Y."/>
            <person name="Liu T."/>
            <person name="Pan Y."/>
            <person name="Xia L."/>
            <person name="Li J."/>
            <person name="Zhao F."/>
            <person name="Cao W."/>
        </authorList>
    </citation>
    <scope>NUCLEOTIDE SEQUENCE</scope>
    <source>
        <strain evidence="1">Dsil-2018</strain>
    </source>
</reference>
<sequence>MAMNTSQGTETPTFSGVDVKLPPFWTADPVLSFIPVEPQFAARHITADCAKYHYVVSSLPPSTAGEIRDLLLFPPVDNVYETLKTTLIRRRTPSESQRPQQLLHEANLGDRTPSQLLRHIKQLLGSKVHGLDRLLLREIYLQKILRSVRMVMTTSNDNDLSKQAELAYKLMAVAPTSVAAVRSEPSPHEQLQEMKNEISRLVDSVATLHTASRFGC</sequence>
<gene>
    <name evidence="1" type="ORF">HPB49_009308</name>
</gene>
<name>A0ACB8CQM6_DERSI</name>
<proteinExistence type="predicted"/>
<dbReference type="EMBL" id="CM023474">
    <property type="protein sequence ID" value="KAH7949399.1"/>
    <property type="molecule type" value="Genomic_DNA"/>
</dbReference>
<evidence type="ECO:0000313" key="2">
    <source>
        <dbReference type="Proteomes" id="UP000821865"/>
    </source>
</evidence>
<protein>
    <submittedName>
        <fullName evidence="1">Uncharacterized protein</fullName>
    </submittedName>
</protein>
<dbReference type="Proteomes" id="UP000821865">
    <property type="component" value="Chromosome 5"/>
</dbReference>
<comment type="caution">
    <text evidence="1">The sequence shown here is derived from an EMBL/GenBank/DDBJ whole genome shotgun (WGS) entry which is preliminary data.</text>
</comment>
<evidence type="ECO:0000313" key="1">
    <source>
        <dbReference type="EMBL" id="KAH7949399.1"/>
    </source>
</evidence>